<proteinExistence type="inferred from homology"/>
<dbReference type="NCBIfam" id="NF004790">
    <property type="entry name" value="PRK06136.1"/>
    <property type="match status" value="1"/>
</dbReference>
<evidence type="ECO:0000256" key="1">
    <source>
        <dbReference type="ARBA" id="ARBA00005879"/>
    </source>
</evidence>
<dbReference type="Pfam" id="PF00590">
    <property type="entry name" value="TP_methylase"/>
    <property type="match status" value="1"/>
</dbReference>
<dbReference type="InterPro" id="IPR014777">
    <property type="entry name" value="4pyrrole_Mease_sub1"/>
</dbReference>
<evidence type="ECO:0000259" key="9">
    <source>
        <dbReference type="Pfam" id="PF00590"/>
    </source>
</evidence>
<keyword evidence="6" id="KW-0627">Porphyrin biosynthesis</keyword>
<accession>A0AAW7DED1</accession>
<evidence type="ECO:0000256" key="5">
    <source>
        <dbReference type="ARBA" id="ARBA00022691"/>
    </source>
</evidence>
<dbReference type="EC" id="2.1.1.107" evidence="2"/>
<evidence type="ECO:0000256" key="8">
    <source>
        <dbReference type="RuleBase" id="RU003960"/>
    </source>
</evidence>
<dbReference type="InterPro" id="IPR050161">
    <property type="entry name" value="Siro_Cobalamin_biosynth"/>
</dbReference>
<evidence type="ECO:0000256" key="3">
    <source>
        <dbReference type="ARBA" id="ARBA00022603"/>
    </source>
</evidence>
<evidence type="ECO:0000313" key="11">
    <source>
        <dbReference type="Proteomes" id="UP001173578"/>
    </source>
</evidence>
<gene>
    <name evidence="10" type="primary">cobA</name>
    <name evidence="10" type="ORF">HX095_01330</name>
</gene>
<dbReference type="CDD" id="cd11642">
    <property type="entry name" value="SUMT"/>
    <property type="match status" value="1"/>
</dbReference>
<dbReference type="GO" id="GO:0004851">
    <property type="term" value="F:uroporphyrin-III C-methyltransferase activity"/>
    <property type="evidence" value="ECO:0007669"/>
    <property type="project" value="UniProtKB-EC"/>
</dbReference>
<comment type="similarity">
    <text evidence="1 8">Belongs to the precorrin methyltransferase family.</text>
</comment>
<dbReference type="GO" id="GO:0019354">
    <property type="term" value="P:siroheme biosynthetic process"/>
    <property type="evidence" value="ECO:0007669"/>
    <property type="project" value="InterPro"/>
</dbReference>
<dbReference type="SUPFAM" id="SSF53790">
    <property type="entry name" value="Tetrapyrrole methylase"/>
    <property type="match status" value="1"/>
</dbReference>
<feature type="domain" description="Tetrapyrrole methylase" evidence="9">
    <location>
        <begin position="7"/>
        <end position="218"/>
    </location>
</feature>
<dbReference type="Gene3D" id="3.30.950.10">
    <property type="entry name" value="Methyltransferase, Cobalt-precorrin-4 Transmethylase, Domain 2"/>
    <property type="match status" value="1"/>
</dbReference>
<name>A0AAW7DED1_9FLAO</name>
<dbReference type="Gene3D" id="3.40.1010.10">
    <property type="entry name" value="Cobalt-precorrin-4 Transmethylase, Domain 1"/>
    <property type="match status" value="1"/>
</dbReference>
<dbReference type="Proteomes" id="UP001173578">
    <property type="component" value="Unassembled WGS sequence"/>
</dbReference>
<evidence type="ECO:0000256" key="2">
    <source>
        <dbReference type="ARBA" id="ARBA00012162"/>
    </source>
</evidence>
<dbReference type="FunFam" id="3.40.1010.10:FF:000001">
    <property type="entry name" value="Siroheme synthase"/>
    <property type="match status" value="1"/>
</dbReference>
<keyword evidence="5" id="KW-0949">S-adenosyl-L-methionine</keyword>
<dbReference type="NCBIfam" id="TIGR01469">
    <property type="entry name" value="cobA_cysG_Cterm"/>
    <property type="match status" value="1"/>
</dbReference>
<dbReference type="InterPro" id="IPR014776">
    <property type="entry name" value="4pyrrole_Mease_sub2"/>
</dbReference>
<evidence type="ECO:0000256" key="4">
    <source>
        <dbReference type="ARBA" id="ARBA00022679"/>
    </source>
</evidence>
<dbReference type="RefSeq" id="WP_286484710.1">
    <property type="nucleotide sequence ID" value="NZ_JACALR010000001.1"/>
</dbReference>
<reference evidence="10" key="1">
    <citation type="submission" date="2020-06" db="EMBL/GenBank/DDBJ databases">
        <authorList>
            <person name="Dong N."/>
        </authorList>
    </citation>
    <scope>NUCLEOTIDE SEQUENCE</scope>
    <source>
        <strain evidence="10">210</strain>
    </source>
</reference>
<dbReference type="InterPro" id="IPR003043">
    <property type="entry name" value="Uropor_MeTrfase_CS"/>
</dbReference>
<comment type="caution">
    <text evidence="10">The sequence shown here is derived from an EMBL/GenBank/DDBJ whole genome shotgun (WGS) entry which is preliminary data.</text>
</comment>
<dbReference type="InterPro" id="IPR035996">
    <property type="entry name" value="4pyrrol_Methylase_sf"/>
</dbReference>
<keyword evidence="3 8" id="KW-0489">Methyltransferase</keyword>
<dbReference type="PANTHER" id="PTHR45790:SF3">
    <property type="entry name" value="S-ADENOSYL-L-METHIONINE-DEPENDENT UROPORPHYRINOGEN III METHYLTRANSFERASE, CHLOROPLASTIC"/>
    <property type="match status" value="1"/>
</dbReference>
<organism evidence="10 11">
    <name type="scientific">Empedobacter falsenii</name>
    <dbReference type="NCBI Taxonomy" id="343874"/>
    <lineage>
        <taxon>Bacteria</taxon>
        <taxon>Pseudomonadati</taxon>
        <taxon>Bacteroidota</taxon>
        <taxon>Flavobacteriia</taxon>
        <taxon>Flavobacteriales</taxon>
        <taxon>Weeksellaceae</taxon>
        <taxon>Empedobacter</taxon>
    </lineage>
</organism>
<dbReference type="InterPro" id="IPR006366">
    <property type="entry name" value="CobA/CysG_C"/>
</dbReference>
<sequence>MQTTIGKVILAGAGPGDPELVTLKTLNYIKKADVILTDRLVSPVLIDEYAPKDALVIYVGKQCSKGIHTPQKDINDLMIEFAMQGKLVVRLKGGDASLFSNILDELKTLKKNHVPYEIIPGISAAFGAAAYTGIPMTARNHSKGVRMLTLCDLKSIEHKQWKDWAKTSDTLVFYMSGQRLQTLADQLILNGIDTEKGLAVIQQATTPDQKTQVFTFENIVENHLPTFDFVPTLIIVGHVVNLHQSFAWFDEQPTSNSYFDNHKTTISYAS</sequence>
<evidence type="ECO:0000256" key="7">
    <source>
        <dbReference type="ARBA" id="ARBA00025705"/>
    </source>
</evidence>
<reference evidence="10" key="2">
    <citation type="journal article" date="2022" name="Sci. Total Environ.">
        <title>Prevalence, transmission, and molecular epidemiology of tet(X)-positive bacteria among humans, animals, and environmental niches in China: An epidemiological, and genomic-based study.</title>
        <authorList>
            <person name="Dong N."/>
            <person name="Zeng Y."/>
            <person name="Cai C."/>
            <person name="Sun C."/>
            <person name="Lu J."/>
            <person name="Liu C."/>
            <person name="Zhou H."/>
            <person name="Sun Q."/>
            <person name="Shu L."/>
            <person name="Wang H."/>
            <person name="Wang Y."/>
            <person name="Wang S."/>
            <person name="Wu C."/>
            <person name="Chan E.W."/>
            <person name="Chen G."/>
            <person name="Shen Z."/>
            <person name="Chen S."/>
            <person name="Zhang R."/>
        </authorList>
    </citation>
    <scope>NUCLEOTIDE SEQUENCE</scope>
    <source>
        <strain evidence="10">210</strain>
    </source>
</reference>
<keyword evidence="4 8" id="KW-0808">Transferase</keyword>
<dbReference type="PANTHER" id="PTHR45790">
    <property type="entry name" value="SIROHEME SYNTHASE-RELATED"/>
    <property type="match status" value="1"/>
</dbReference>
<dbReference type="PROSITE" id="PS00840">
    <property type="entry name" value="SUMT_2"/>
    <property type="match status" value="1"/>
</dbReference>
<dbReference type="GO" id="GO:0032259">
    <property type="term" value="P:methylation"/>
    <property type="evidence" value="ECO:0007669"/>
    <property type="project" value="UniProtKB-KW"/>
</dbReference>
<protein>
    <recommendedName>
        <fullName evidence="2">uroporphyrinogen-III C-methyltransferase</fullName>
        <ecNumber evidence="2">2.1.1.107</ecNumber>
    </recommendedName>
</protein>
<evidence type="ECO:0000256" key="6">
    <source>
        <dbReference type="ARBA" id="ARBA00023244"/>
    </source>
</evidence>
<dbReference type="AlphaFoldDB" id="A0AAW7DED1"/>
<dbReference type="EMBL" id="JACALR010000001">
    <property type="protein sequence ID" value="MDM1549853.1"/>
    <property type="molecule type" value="Genomic_DNA"/>
</dbReference>
<comment type="pathway">
    <text evidence="7">Porphyrin-containing compound metabolism; siroheme biosynthesis; precorrin-2 from uroporphyrinogen III: step 1/1.</text>
</comment>
<evidence type="ECO:0000313" key="10">
    <source>
        <dbReference type="EMBL" id="MDM1549853.1"/>
    </source>
</evidence>
<dbReference type="InterPro" id="IPR000878">
    <property type="entry name" value="4pyrrol_Mease"/>
</dbReference>